<accession>A0A398BX07</accession>
<proteinExistence type="predicted"/>
<name>A0A398BX07_9RHOB</name>
<comment type="caution">
    <text evidence="1">The sequence shown here is derived from an EMBL/GenBank/DDBJ whole genome shotgun (WGS) entry which is preliminary data.</text>
</comment>
<dbReference type="Proteomes" id="UP000266649">
    <property type="component" value="Unassembled WGS sequence"/>
</dbReference>
<keyword evidence="2" id="KW-1185">Reference proteome</keyword>
<sequence length="259" mass="28558">MRVFIGMETSGMTRRAFEARGHFVVSCDILPAVDGSVFRPAAGGHVQGDVFETLARFTAVGLTFDLGVFHPDCTYLTNSAAWAFNEPDFARWPGVGYHQRVKPGTLTGEARARARREALATVRRIMALPLPRIAIENPVGAISTAIRKPDQIIQPYDFGDDASKATCLWLHNLRPLLRFADQRVAGRRVEWPRGSGKTVERWANQTDSGQNALSPSDERWKTRSATYPGISAAMARTWGKPLHHFNDLLQGGAAECRAA</sequence>
<evidence type="ECO:0000313" key="2">
    <source>
        <dbReference type="Proteomes" id="UP000266649"/>
    </source>
</evidence>
<protein>
    <recommendedName>
        <fullName evidence="3">DNA cytosine methyltransferase</fullName>
    </recommendedName>
</protein>
<dbReference type="RefSeq" id="WP_119134894.1">
    <property type="nucleotide sequence ID" value="NZ_QXXQ01000005.1"/>
</dbReference>
<reference evidence="1 2" key="1">
    <citation type="submission" date="2018-09" db="EMBL/GenBank/DDBJ databases">
        <title>Gemmobacter lutimaris sp. nov., a marine bacterium isolated from tidal flat.</title>
        <authorList>
            <person name="Lee D.W."/>
            <person name="Yoo Y."/>
            <person name="Kim J.-J."/>
            <person name="Kim B.S."/>
        </authorList>
    </citation>
    <scope>NUCLEOTIDE SEQUENCE [LARGE SCALE GENOMIC DNA]</scope>
    <source>
        <strain evidence="1 2">YJ-T1-11</strain>
    </source>
</reference>
<dbReference type="EMBL" id="QXXQ01000005">
    <property type="protein sequence ID" value="RID91833.1"/>
    <property type="molecule type" value="Genomic_DNA"/>
</dbReference>
<gene>
    <name evidence="1" type="ORF">D2N39_11385</name>
</gene>
<dbReference type="AlphaFoldDB" id="A0A398BX07"/>
<evidence type="ECO:0000313" key="1">
    <source>
        <dbReference type="EMBL" id="RID91833.1"/>
    </source>
</evidence>
<organism evidence="1 2">
    <name type="scientific">Gemmobacter lutimaris</name>
    <dbReference type="NCBI Taxonomy" id="2306023"/>
    <lineage>
        <taxon>Bacteria</taxon>
        <taxon>Pseudomonadati</taxon>
        <taxon>Pseudomonadota</taxon>
        <taxon>Alphaproteobacteria</taxon>
        <taxon>Rhodobacterales</taxon>
        <taxon>Paracoccaceae</taxon>
        <taxon>Gemmobacter</taxon>
    </lineage>
</organism>
<dbReference type="OrthoDB" id="9134166at2"/>
<evidence type="ECO:0008006" key="3">
    <source>
        <dbReference type="Google" id="ProtNLM"/>
    </source>
</evidence>